<sequence>MDVSRNTAGEGNIRRIKDVSTNGFLHESEVRPNKLQRLTPHQLTENERKIEACQNPNVSASYKKLSPFNIHLDNEDRRVTGTLEAGKLYPSKPKPSIATMTINQVAETSKKSVHPDSKFPNEILGIPKMENLIAEVSRRPPHPDSKYLSEILTVPKMEELQTDEQEWLFYKKDPPLNKSKVGFWGVREDLIAWSEAMYIEPADVYALPYVIPY</sequence>
<dbReference type="AlphaFoldDB" id="A0A8S0TNJ0"/>
<organism evidence="1 2">
    <name type="scientific">Olea europaea subsp. europaea</name>
    <dbReference type="NCBI Taxonomy" id="158383"/>
    <lineage>
        <taxon>Eukaryota</taxon>
        <taxon>Viridiplantae</taxon>
        <taxon>Streptophyta</taxon>
        <taxon>Embryophyta</taxon>
        <taxon>Tracheophyta</taxon>
        <taxon>Spermatophyta</taxon>
        <taxon>Magnoliopsida</taxon>
        <taxon>eudicotyledons</taxon>
        <taxon>Gunneridae</taxon>
        <taxon>Pentapetalae</taxon>
        <taxon>asterids</taxon>
        <taxon>lamiids</taxon>
        <taxon>Lamiales</taxon>
        <taxon>Oleaceae</taxon>
        <taxon>Oleeae</taxon>
        <taxon>Olea</taxon>
    </lineage>
</organism>
<proteinExistence type="predicted"/>
<dbReference type="Gramene" id="OE9A071207T1">
    <property type="protein sequence ID" value="OE9A071207C1"/>
    <property type="gene ID" value="OE9A071207"/>
</dbReference>
<evidence type="ECO:0000313" key="2">
    <source>
        <dbReference type="Proteomes" id="UP000594638"/>
    </source>
</evidence>
<dbReference type="PANTHER" id="PTHR34660">
    <property type="entry name" value="MYB-LIKE PROTEIN X"/>
    <property type="match status" value="1"/>
</dbReference>
<gene>
    <name evidence="1" type="ORF">OLEA9_A071207</name>
</gene>
<evidence type="ECO:0000313" key="1">
    <source>
        <dbReference type="EMBL" id="CAA3007375.1"/>
    </source>
</evidence>
<dbReference type="Proteomes" id="UP000594638">
    <property type="component" value="Unassembled WGS sequence"/>
</dbReference>
<keyword evidence="2" id="KW-1185">Reference proteome</keyword>
<reference evidence="1 2" key="1">
    <citation type="submission" date="2019-12" db="EMBL/GenBank/DDBJ databases">
        <authorList>
            <person name="Alioto T."/>
            <person name="Alioto T."/>
            <person name="Gomez Garrido J."/>
        </authorList>
    </citation>
    <scope>NUCLEOTIDE SEQUENCE [LARGE SCALE GENOMIC DNA]</scope>
</reference>
<accession>A0A8S0TNJ0</accession>
<protein>
    <submittedName>
        <fullName evidence="1">Histone-lysine N-methyltransferase 2D</fullName>
    </submittedName>
</protein>
<dbReference type="EMBL" id="CACTIH010007273">
    <property type="protein sequence ID" value="CAA3007375.1"/>
    <property type="molecule type" value="Genomic_DNA"/>
</dbReference>
<name>A0A8S0TNJ0_OLEEU</name>
<dbReference type="PANTHER" id="PTHR34660:SF3">
    <property type="entry name" value="RRM DOMAIN-CONTAINING PROTEIN"/>
    <property type="match status" value="1"/>
</dbReference>
<comment type="caution">
    <text evidence="1">The sequence shown here is derived from an EMBL/GenBank/DDBJ whole genome shotgun (WGS) entry which is preliminary data.</text>
</comment>
<dbReference type="OrthoDB" id="1913135at2759"/>